<dbReference type="PROSITE" id="PS50112">
    <property type="entry name" value="PAS"/>
    <property type="match status" value="1"/>
</dbReference>
<evidence type="ECO:0000256" key="2">
    <source>
        <dbReference type="ARBA" id="ARBA00012438"/>
    </source>
</evidence>
<name>A0A927GG51_9BACT</name>
<accession>A0A927GG51</accession>
<keyword evidence="6" id="KW-0902">Two-component regulatory system</keyword>
<evidence type="ECO:0000256" key="3">
    <source>
        <dbReference type="ARBA" id="ARBA00022553"/>
    </source>
</evidence>
<dbReference type="PANTHER" id="PTHR43711:SF26">
    <property type="entry name" value="SENSOR HISTIDINE KINASE RCSC"/>
    <property type="match status" value="1"/>
</dbReference>
<comment type="caution">
    <text evidence="9">The sequence shown here is derived from an EMBL/GenBank/DDBJ whole genome shotgun (WGS) entry which is preliminary data.</text>
</comment>
<evidence type="ECO:0000256" key="1">
    <source>
        <dbReference type="ARBA" id="ARBA00000085"/>
    </source>
</evidence>
<dbReference type="SMART" id="SM00388">
    <property type="entry name" value="HisKA"/>
    <property type="match status" value="1"/>
</dbReference>
<organism evidence="9 10">
    <name type="scientific">Spirosoma validum</name>
    <dbReference type="NCBI Taxonomy" id="2771355"/>
    <lineage>
        <taxon>Bacteria</taxon>
        <taxon>Pseudomonadati</taxon>
        <taxon>Bacteroidota</taxon>
        <taxon>Cytophagia</taxon>
        <taxon>Cytophagales</taxon>
        <taxon>Cytophagaceae</taxon>
        <taxon>Spirosoma</taxon>
    </lineage>
</organism>
<evidence type="ECO:0000256" key="4">
    <source>
        <dbReference type="ARBA" id="ARBA00022679"/>
    </source>
</evidence>
<dbReference type="InterPro" id="IPR050736">
    <property type="entry name" value="Sensor_HK_Regulatory"/>
</dbReference>
<gene>
    <name evidence="9" type="ORF">IC230_26760</name>
</gene>
<protein>
    <recommendedName>
        <fullName evidence="2">histidine kinase</fullName>
        <ecNumber evidence="2">2.7.13.3</ecNumber>
    </recommendedName>
</protein>
<evidence type="ECO:0000256" key="5">
    <source>
        <dbReference type="ARBA" id="ARBA00022777"/>
    </source>
</evidence>
<dbReference type="PANTHER" id="PTHR43711">
    <property type="entry name" value="TWO-COMPONENT HISTIDINE KINASE"/>
    <property type="match status" value="1"/>
</dbReference>
<dbReference type="InterPro" id="IPR036890">
    <property type="entry name" value="HATPase_C_sf"/>
</dbReference>
<dbReference type="CDD" id="cd00130">
    <property type="entry name" value="PAS"/>
    <property type="match status" value="1"/>
</dbReference>
<dbReference type="InterPro" id="IPR005467">
    <property type="entry name" value="His_kinase_dom"/>
</dbReference>
<keyword evidence="4" id="KW-0808">Transferase</keyword>
<feature type="domain" description="Histidine kinase" evidence="7">
    <location>
        <begin position="319"/>
        <end position="544"/>
    </location>
</feature>
<dbReference type="EC" id="2.7.13.3" evidence="2"/>
<dbReference type="CDD" id="cd00082">
    <property type="entry name" value="HisKA"/>
    <property type="match status" value="1"/>
</dbReference>
<evidence type="ECO:0000313" key="9">
    <source>
        <dbReference type="EMBL" id="MBD2756519.1"/>
    </source>
</evidence>
<dbReference type="PRINTS" id="PR00344">
    <property type="entry name" value="BCTRLSENSOR"/>
</dbReference>
<dbReference type="SMART" id="SM00091">
    <property type="entry name" value="PAS"/>
    <property type="match status" value="2"/>
</dbReference>
<evidence type="ECO:0000259" key="8">
    <source>
        <dbReference type="PROSITE" id="PS50112"/>
    </source>
</evidence>
<dbReference type="SUPFAM" id="SSF47384">
    <property type="entry name" value="Homodimeric domain of signal transducing histidine kinase"/>
    <property type="match status" value="1"/>
</dbReference>
<dbReference type="InterPro" id="IPR000014">
    <property type="entry name" value="PAS"/>
</dbReference>
<dbReference type="Pfam" id="PF13426">
    <property type="entry name" value="PAS_9"/>
    <property type="match status" value="1"/>
</dbReference>
<dbReference type="Gene3D" id="3.30.450.20">
    <property type="entry name" value="PAS domain"/>
    <property type="match status" value="1"/>
</dbReference>
<evidence type="ECO:0000256" key="6">
    <source>
        <dbReference type="ARBA" id="ARBA00023012"/>
    </source>
</evidence>
<sequence>MLSELLSNPLSDLLFEQSDEFMGIYDLEKEQFVRVNSAGVRLLGFASEVALLDDPGRLRSLRIPPLTIDHRAALIGQLNRAGRYEETVQIGRVNGPAFWGRLIISTLLGGADGYALVRLIDQRQLHQTERDLDHSVRRYEAVFSYASIGIVVCDQQGRITSANHLANELFGYQTGELISLTIEQLVPTEVSHFHQTLRQFFNQQPPVPEMARNRDLQARRKDGSVFPVEISLSYFQLEEEHYAVAYIIDTSVKKAAQSQLLAQRDAIQRLNGDLEQKVADRTNALLNTLGQLVQAKDELTKALTAEQQLGELKSRFVSIASHEFRTPLTVVQTSATLIEKYLALNQPDNCQTHLDHIRASTRHLNDILEEFLSVGQIEAGKIEAHPVSVDVAKLLGVTVADMQGILKRDQRVEMTLSGSETARPDHVWPGHAWLDPSLFRKIILNLLTNAIKYSGPGSVVSIQGTTTDRLLTLIVQDQGVGIPPDDQPHLFERFFRASNVTNMAGTGLGLHIVGQYVALMGGQISLQSVLDQGTTVTLTLPSHDDHSAD</sequence>
<dbReference type="SUPFAM" id="SSF55874">
    <property type="entry name" value="ATPase domain of HSP90 chaperone/DNA topoisomerase II/histidine kinase"/>
    <property type="match status" value="1"/>
</dbReference>
<feature type="domain" description="PAS" evidence="8">
    <location>
        <begin position="135"/>
        <end position="204"/>
    </location>
</feature>
<dbReference type="Pfam" id="PF00512">
    <property type="entry name" value="HisKA"/>
    <property type="match status" value="1"/>
</dbReference>
<dbReference type="EMBL" id="JACXAA010000013">
    <property type="protein sequence ID" value="MBD2756519.1"/>
    <property type="molecule type" value="Genomic_DNA"/>
</dbReference>
<dbReference type="CDD" id="cd00075">
    <property type="entry name" value="HATPase"/>
    <property type="match status" value="1"/>
</dbReference>
<dbReference type="Pfam" id="PF02518">
    <property type="entry name" value="HATPase_c"/>
    <property type="match status" value="1"/>
</dbReference>
<evidence type="ECO:0000259" key="7">
    <source>
        <dbReference type="PROSITE" id="PS50109"/>
    </source>
</evidence>
<dbReference type="InterPro" id="IPR003594">
    <property type="entry name" value="HATPase_dom"/>
</dbReference>
<dbReference type="Gene3D" id="1.10.287.130">
    <property type="match status" value="1"/>
</dbReference>
<keyword evidence="5" id="KW-0418">Kinase</keyword>
<dbReference type="InterPro" id="IPR035965">
    <property type="entry name" value="PAS-like_dom_sf"/>
</dbReference>
<dbReference type="Proteomes" id="UP000653797">
    <property type="component" value="Unassembled WGS sequence"/>
</dbReference>
<dbReference type="SUPFAM" id="SSF55785">
    <property type="entry name" value="PYP-like sensor domain (PAS domain)"/>
    <property type="match status" value="2"/>
</dbReference>
<dbReference type="AlphaFoldDB" id="A0A927GG51"/>
<comment type="catalytic activity">
    <reaction evidence="1">
        <text>ATP + protein L-histidine = ADP + protein N-phospho-L-histidine.</text>
        <dbReference type="EC" id="2.7.13.3"/>
    </reaction>
</comment>
<dbReference type="NCBIfam" id="TIGR00229">
    <property type="entry name" value="sensory_box"/>
    <property type="match status" value="1"/>
</dbReference>
<keyword evidence="3" id="KW-0597">Phosphoprotein</keyword>
<evidence type="ECO:0000313" key="10">
    <source>
        <dbReference type="Proteomes" id="UP000653797"/>
    </source>
</evidence>
<proteinExistence type="predicted"/>
<dbReference type="InterPro" id="IPR036097">
    <property type="entry name" value="HisK_dim/P_sf"/>
</dbReference>
<dbReference type="SMART" id="SM00387">
    <property type="entry name" value="HATPase_c"/>
    <property type="match status" value="1"/>
</dbReference>
<reference evidence="9" key="1">
    <citation type="submission" date="2020-09" db="EMBL/GenBank/DDBJ databases">
        <authorList>
            <person name="Kim M.K."/>
        </authorList>
    </citation>
    <scope>NUCLEOTIDE SEQUENCE</scope>
    <source>
        <strain evidence="9">BT704</strain>
    </source>
</reference>
<keyword evidence="10" id="KW-1185">Reference proteome</keyword>
<dbReference type="GO" id="GO:0000155">
    <property type="term" value="F:phosphorelay sensor kinase activity"/>
    <property type="evidence" value="ECO:0007669"/>
    <property type="project" value="InterPro"/>
</dbReference>
<dbReference type="InterPro" id="IPR004358">
    <property type="entry name" value="Sig_transdc_His_kin-like_C"/>
</dbReference>
<dbReference type="PROSITE" id="PS50109">
    <property type="entry name" value="HIS_KIN"/>
    <property type="match status" value="1"/>
</dbReference>
<dbReference type="InterPro" id="IPR003661">
    <property type="entry name" value="HisK_dim/P_dom"/>
</dbReference>
<dbReference type="Gene3D" id="3.30.565.10">
    <property type="entry name" value="Histidine kinase-like ATPase, C-terminal domain"/>
    <property type="match status" value="1"/>
</dbReference>